<gene>
    <name evidence="4" type="ORF">BaOVIS_003630</name>
</gene>
<dbReference type="InterPro" id="IPR011009">
    <property type="entry name" value="Kinase-like_dom_sf"/>
</dbReference>
<dbReference type="PANTHER" id="PTHR24346">
    <property type="entry name" value="MAP/MICROTUBULE AFFINITY-REGULATING KINASE"/>
    <property type="match status" value="1"/>
</dbReference>
<dbReference type="SMART" id="SM00220">
    <property type="entry name" value="S_TKc"/>
    <property type="match status" value="1"/>
</dbReference>
<protein>
    <submittedName>
        <fullName evidence="4">CAMK CAMKL kinase</fullName>
    </submittedName>
</protein>
<keyword evidence="2" id="KW-0067">ATP-binding</keyword>
<evidence type="ECO:0000313" key="4">
    <source>
        <dbReference type="EMBL" id="GFE52959.1"/>
    </source>
</evidence>
<dbReference type="GO" id="GO:0005737">
    <property type="term" value="C:cytoplasm"/>
    <property type="evidence" value="ECO:0007669"/>
    <property type="project" value="TreeGrafter"/>
</dbReference>
<feature type="domain" description="Protein kinase" evidence="3">
    <location>
        <begin position="231"/>
        <end position="519"/>
    </location>
</feature>
<dbReference type="SUPFAM" id="SSF56112">
    <property type="entry name" value="Protein kinase-like (PK-like)"/>
    <property type="match status" value="1"/>
</dbReference>
<dbReference type="Proteomes" id="UP001057455">
    <property type="component" value="Unassembled WGS sequence"/>
</dbReference>
<keyword evidence="4" id="KW-0418">Kinase</keyword>
<organism evidence="4 5">
    <name type="scientific">Babesia ovis</name>
    <dbReference type="NCBI Taxonomy" id="5869"/>
    <lineage>
        <taxon>Eukaryota</taxon>
        <taxon>Sar</taxon>
        <taxon>Alveolata</taxon>
        <taxon>Apicomplexa</taxon>
        <taxon>Aconoidasida</taxon>
        <taxon>Piroplasmida</taxon>
        <taxon>Babesiidae</taxon>
        <taxon>Babesia</taxon>
    </lineage>
</organism>
<sequence>MVTSGWRKGWSEELKHATNASLSTLSDSDYESFVDVLAFWEVFRLMLKADALMSSCVKAFSGTRACGTKADQEFDMLLERGIAKGKALFKDIYLVSQLLNHYVNPHQRVMSDSTSTDCVDSLVSDTEATRESSNGRTLGSYQGDTARMNGLFGTVARSTQDASANCWRNASDHGCIAIDKPSTETLQSLAGVSSFESWNIFAKLLGMSSGTSKQRMLPLYSKIPFISLGNFVVFYRINEGSFGKVHVGFHKLHRRTYALKVISKAQFNCDSSLFRRLKDEMSLVTAVVHPNIVRTFEILETVSTLVIAMEYCDGGDMIGLIKDYSPMSESMARTIFRMVASGLHYLHSSNICHRDIKPENIFLKRVIRKSGGGNSLPNDSNHSNTKCTSPQAGMMSYVLKIGDFGAATRMPEDRLLLDTVGTMSYAAPEVLGCGGVMGYCGKSADIWSLGILLYAMLFGELPWHNEDINLREAVQQIVNNPITFPPEMSPSLTNLLGEMLQINPSLRPTVKEVLAHPWLCEGADEHLVVKKIRPTLSKPS</sequence>
<accession>A0A9W5TC37</accession>
<dbReference type="GO" id="GO:0035556">
    <property type="term" value="P:intracellular signal transduction"/>
    <property type="evidence" value="ECO:0007669"/>
    <property type="project" value="TreeGrafter"/>
</dbReference>
<evidence type="ECO:0000256" key="1">
    <source>
        <dbReference type="ARBA" id="ARBA00022741"/>
    </source>
</evidence>
<proteinExistence type="predicted"/>
<evidence type="ECO:0000256" key="2">
    <source>
        <dbReference type="ARBA" id="ARBA00022840"/>
    </source>
</evidence>
<comment type="caution">
    <text evidence="4">The sequence shown here is derived from an EMBL/GenBank/DDBJ whole genome shotgun (WGS) entry which is preliminary data.</text>
</comment>
<dbReference type="GO" id="GO:0005524">
    <property type="term" value="F:ATP binding"/>
    <property type="evidence" value="ECO:0007669"/>
    <property type="project" value="UniProtKB-KW"/>
</dbReference>
<keyword evidence="4" id="KW-0808">Transferase</keyword>
<reference evidence="4" key="1">
    <citation type="submission" date="2019-12" db="EMBL/GenBank/DDBJ databases">
        <title>Genome sequence of Babesia ovis.</title>
        <authorList>
            <person name="Yamagishi J."/>
            <person name="Sevinc F."/>
            <person name="Xuan X."/>
        </authorList>
    </citation>
    <scope>NUCLEOTIDE SEQUENCE</scope>
    <source>
        <strain evidence="4">Selcuk</strain>
    </source>
</reference>
<dbReference type="PANTHER" id="PTHR24346:SF75">
    <property type="entry name" value="AURORA KINASE"/>
    <property type="match status" value="1"/>
</dbReference>
<dbReference type="Gene3D" id="1.10.510.10">
    <property type="entry name" value="Transferase(Phosphotransferase) domain 1"/>
    <property type="match status" value="1"/>
</dbReference>
<keyword evidence="5" id="KW-1185">Reference proteome</keyword>
<evidence type="ECO:0000259" key="3">
    <source>
        <dbReference type="PROSITE" id="PS50011"/>
    </source>
</evidence>
<keyword evidence="1" id="KW-0547">Nucleotide-binding</keyword>
<dbReference type="InterPro" id="IPR008271">
    <property type="entry name" value="Ser/Thr_kinase_AS"/>
</dbReference>
<dbReference type="PROSITE" id="PS00108">
    <property type="entry name" value="PROTEIN_KINASE_ST"/>
    <property type="match status" value="1"/>
</dbReference>
<evidence type="ECO:0000313" key="5">
    <source>
        <dbReference type="Proteomes" id="UP001057455"/>
    </source>
</evidence>
<dbReference type="AlphaFoldDB" id="A0A9W5TC37"/>
<dbReference type="PROSITE" id="PS50011">
    <property type="entry name" value="PROTEIN_KINASE_DOM"/>
    <property type="match status" value="1"/>
</dbReference>
<dbReference type="EMBL" id="BLIY01000003">
    <property type="protein sequence ID" value="GFE52959.1"/>
    <property type="molecule type" value="Genomic_DNA"/>
</dbReference>
<dbReference type="Pfam" id="PF00069">
    <property type="entry name" value="Pkinase"/>
    <property type="match status" value="1"/>
</dbReference>
<dbReference type="GO" id="GO:0004674">
    <property type="term" value="F:protein serine/threonine kinase activity"/>
    <property type="evidence" value="ECO:0007669"/>
    <property type="project" value="TreeGrafter"/>
</dbReference>
<dbReference type="InterPro" id="IPR000719">
    <property type="entry name" value="Prot_kinase_dom"/>
</dbReference>
<name>A0A9W5TC37_BABOV</name>
<dbReference type="OrthoDB" id="193931at2759"/>